<evidence type="ECO:0000256" key="5">
    <source>
        <dbReference type="SAM" id="Phobius"/>
    </source>
</evidence>
<feature type="domain" description="ABC transporter" evidence="6">
    <location>
        <begin position="261"/>
        <end position="623"/>
    </location>
</feature>
<feature type="transmembrane region" description="Helical" evidence="5">
    <location>
        <begin position="261"/>
        <end position="280"/>
    </location>
</feature>
<feature type="transmembrane region" description="Helical" evidence="5">
    <location>
        <begin position="70"/>
        <end position="90"/>
    </location>
</feature>
<dbReference type="InterPro" id="IPR039421">
    <property type="entry name" value="Type_1_exporter"/>
</dbReference>
<dbReference type="InterPro" id="IPR011527">
    <property type="entry name" value="ABC1_TM_dom"/>
</dbReference>
<proteinExistence type="predicted"/>
<dbReference type="InterPro" id="IPR027417">
    <property type="entry name" value="P-loop_NTPase"/>
</dbReference>
<keyword evidence="9" id="KW-1185">Reference proteome</keyword>
<dbReference type="AlphaFoldDB" id="A0A841BWK6"/>
<gene>
    <name evidence="8" type="ORF">F4553_004918</name>
</gene>
<dbReference type="Gene3D" id="3.40.50.300">
    <property type="entry name" value="P-loop containing nucleotide triphosphate hydrolases"/>
    <property type="match status" value="1"/>
</dbReference>
<dbReference type="SUPFAM" id="SSF52540">
    <property type="entry name" value="P-loop containing nucleoside triphosphate hydrolases"/>
    <property type="match status" value="1"/>
</dbReference>
<feature type="transmembrane region" description="Helical" evidence="5">
    <location>
        <begin position="147"/>
        <end position="165"/>
    </location>
</feature>
<name>A0A841BWK6_9ACTN</name>
<evidence type="ECO:0000313" key="8">
    <source>
        <dbReference type="EMBL" id="MBB5871539.1"/>
    </source>
</evidence>
<feature type="transmembrane region" description="Helical" evidence="5">
    <location>
        <begin position="171"/>
        <end position="191"/>
    </location>
</feature>
<dbReference type="PANTHER" id="PTHR43394:SF1">
    <property type="entry name" value="ATP-BINDING CASSETTE SUB-FAMILY B MEMBER 10, MITOCHONDRIAL"/>
    <property type="match status" value="1"/>
</dbReference>
<dbReference type="GO" id="GO:0005886">
    <property type="term" value="C:plasma membrane"/>
    <property type="evidence" value="ECO:0007669"/>
    <property type="project" value="UniProtKB-SubCell"/>
</dbReference>
<evidence type="ECO:0000256" key="1">
    <source>
        <dbReference type="ARBA" id="ARBA00004651"/>
    </source>
</evidence>
<feature type="transmembrane region" description="Helical" evidence="5">
    <location>
        <begin position="30"/>
        <end position="50"/>
    </location>
</feature>
<dbReference type="PANTHER" id="PTHR43394">
    <property type="entry name" value="ATP-DEPENDENT PERMEASE MDL1, MITOCHONDRIAL"/>
    <property type="match status" value="1"/>
</dbReference>
<reference evidence="8 9" key="1">
    <citation type="submission" date="2020-08" db="EMBL/GenBank/DDBJ databases">
        <title>Sequencing the genomes of 1000 actinobacteria strains.</title>
        <authorList>
            <person name="Klenk H.-P."/>
        </authorList>
    </citation>
    <scope>NUCLEOTIDE SEQUENCE [LARGE SCALE GENOMIC DNA]</scope>
    <source>
        <strain evidence="8 9">DSM 45362</strain>
    </source>
</reference>
<dbReference type="Gene3D" id="1.20.1560.10">
    <property type="entry name" value="ABC transporter type 1, transmembrane domain"/>
    <property type="match status" value="1"/>
</dbReference>
<evidence type="ECO:0000256" key="4">
    <source>
        <dbReference type="ARBA" id="ARBA00023136"/>
    </source>
</evidence>
<sequence length="626" mass="68071">MPRPLPLPDPGVPDSRSALRFLFWLVRQQWRTLIIGMGFGIAWMVAQALWPYTIGRAIDLGVRGEDTRSLIIWATAFFLLNAVMAASGIMRHRFAVYNYLNASYRVIQLTVNSANKLGATLPKRIAAGEVISIGNSDVNHIGGAIDIMLRGSGAVVSLVVVSVILLNMSWLLGLVVLIGVPVMMSAVGLLIKPLHVRQAAYREQQGKLMSQASDIVAGLRVLRGVGGESVFSGRYFSQSQDLRNAGVRVGKVDALLESAQVLLPGLFLALVTWLGARFTMSGAIELWQFIALYGYAAFLVIPLRTIVEATDKITRGHVAARRMVRLLRLEPEITDPAEPAELPAGGFELHDPASGLTLPGGRFTVLAASAPEDATEIIERLGRYVDSDVIARPFVRLPSQGGRPAPAPDRMTPTLEELRLVESVRREGALLSEVREQVRVEERQAEEVAGGVPLRLVGRRTLRELILVTDNDGQIFAGPLRAELDPTDRATDSQIWAALAAASATDVVEALPEGLDAVVAERGREFSGGQQQRLRLTRSLLTGVPTLLMIEPTSAVDAHTEARIAGRIGDYRQGLTTLVASTSPLMLDRADHVIYVEDGAVVAEGTHRELLRTEPRYRATVTRAED</sequence>
<dbReference type="Pfam" id="PF00664">
    <property type="entry name" value="ABC_membrane"/>
    <property type="match status" value="1"/>
</dbReference>
<dbReference type="GO" id="GO:0015421">
    <property type="term" value="F:ABC-type oligopeptide transporter activity"/>
    <property type="evidence" value="ECO:0007669"/>
    <property type="project" value="TreeGrafter"/>
</dbReference>
<comment type="caution">
    <text evidence="8">The sequence shown here is derived from an EMBL/GenBank/DDBJ whole genome shotgun (WGS) entry which is preliminary data.</text>
</comment>
<dbReference type="GO" id="GO:0005524">
    <property type="term" value="F:ATP binding"/>
    <property type="evidence" value="ECO:0007669"/>
    <property type="project" value="InterPro"/>
</dbReference>
<feature type="transmembrane region" description="Helical" evidence="5">
    <location>
        <begin position="286"/>
        <end position="307"/>
    </location>
</feature>
<organism evidence="8 9">
    <name type="scientific">Allocatelliglobosispora scoriae</name>
    <dbReference type="NCBI Taxonomy" id="643052"/>
    <lineage>
        <taxon>Bacteria</taxon>
        <taxon>Bacillati</taxon>
        <taxon>Actinomycetota</taxon>
        <taxon>Actinomycetes</taxon>
        <taxon>Micromonosporales</taxon>
        <taxon>Micromonosporaceae</taxon>
        <taxon>Allocatelliglobosispora</taxon>
    </lineage>
</organism>
<feature type="domain" description="ABC transmembrane type-1" evidence="7">
    <location>
        <begin position="34"/>
        <end position="315"/>
    </location>
</feature>
<keyword evidence="3 5" id="KW-1133">Transmembrane helix</keyword>
<dbReference type="InterPro" id="IPR036640">
    <property type="entry name" value="ABC1_TM_sf"/>
</dbReference>
<keyword evidence="4 5" id="KW-0472">Membrane</keyword>
<dbReference type="InterPro" id="IPR003439">
    <property type="entry name" value="ABC_transporter-like_ATP-bd"/>
</dbReference>
<dbReference type="PROSITE" id="PS50893">
    <property type="entry name" value="ABC_TRANSPORTER_2"/>
    <property type="match status" value="1"/>
</dbReference>
<dbReference type="EMBL" id="JACHMN010000002">
    <property type="protein sequence ID" value="MBB5871539.1"/>
    <property type="molecule type" value="Genomic_DNA"/>
</dbReference>
<evidence type="ECO:0000313" key="9">
    <source>
        <dbReference type="Proteomes" id="UP000587527"/>
    </source>
</evidence>
<keyword evidence="2 5" id="KW-0812">Transmembrane</keyword>
<accession>A0A841BWK6</accession>
<evidence type="ECO:0000256" key="2">
    <source>
        <dbReference type="ARBA" id="ARBA00022692"/>
    </source>
</evidence>
<dbReference type="GO" id="GO:0016887">
    <property type="term" value="F:ATP hydrolysis activity"/>
    <property type="evidence" value="ECO:0007669"/>
    <property type="project" value="InterPro"/>
</dbReference>
<comment type="subcellular location">
    <subcellularLocation>
        <location evidence="1">Cell membrane</location>
        <topology evidence="1">Multi-pass membrane protein</topology>
    </subcellularLocation>
</comment>
<evidence type="ECO:0000259" key="6">
    <source>
        <dbReference type="PROSITE" id="PS50893"/>
    </source>
</evidence>
<dbReference type="RefSeq" id="WP_184839664.1">
    <property type="nucleotide sequence ID" value="NZ_JACHMN010000002.1"/>
</dbReference>
<dbReference type="PROSITE" id="PS50929">
    <property type="entry name" value="ABC_TM1F"/>
    <property type="match status" value="1"/>
</dbReference>
<evidence type="ECO:0000259" key="7">
    <source>
        <dbReference type="PROSITE" id="PS50929"/>
    </source>
</evidence>
<dbReference type="SUPFAM" id="SSF90123">
    <property type="entry name" value="ABC transporter transmembrane region"/>
    <property type="match status" value="1"/>
</dbReference>
<dbReference type="Proteomes" id="UP000587527">
    <property type="component" value="Unassembled WGS sequence"/>
</dbReference>
<protein>
    <submittedName>
        <fullName evidence="8">ABC-type multidrug transport system fused ATPase/permease subunit</fullName>
    </submittedName>
</protein>
<evidence type="ECO:0000256" key="3">
    <source>
        <dbReference type="ARBA" id="ARBA00022989"/>
    </source>
</evidence>